<dbReference type="EMBL" id="MTKO01000070">
    <property type="protein sequence ID" value="RWX45991.1"/>
    <property type="molecule type" value="Genomic_DNA"/>
</dbReference>
<proteinExistence type="predicted"/>
<organism evidence="1 2">
    <name type="scientific">Candidatus Electrothrix aarhusensis</name>
    <dbReference type="NCBI Taxonomy" id="1859131"/>
    <lineage>
        <taxon>Bacteria</taxon>
        <taxon>Pseudomonadati</taxon>
        <taxon>Thermodesulfobacteriota</taxon>
        <taxon>Desulfobulbia</taxon>
        <taxon>Desulfobulbales</taxon>
        <taxon>Desulfobulbaceae</taxon>
        <taxon>Candidatus Electrothrix</taxon>
    </lineage>
</organism>
<name>A0A444IYL0_9BACT</name>
<keyword evidence="2" id="KW-1185">Reference proteome</keyword>
<accession>A0A444IYL0</accession>
<gene>
    <name evidence="1" type="ORF">H206_00059</name>
</gene>
<sequence length="51" mass="5804">MTYHEMKVSLIITTYNWKEALELSLLSGLSQKEKPVEIVVADDAQGRIPEK</sequence>
<comment type="caution">
    <text evidence="1">The sequence shown here is derived from an EMBL/GenBank/DDBJ whole genome shotgun (WGS) entry which is preliminary data.</text>
</comment>
<dbReference type="Gene3D" id="3.90.550.10">
    <property type="entry name" value="Spore Coat Polysaccharide Biosynthesis Protein SpsA, Chain A"/>
    <property type="match status" value="1"/>
</dbReference>
<dbReference type="SUPFAM" id="SSF53448">
    <property type="entry name" value="Nucleotide-diphospho-sugar transferases"/>
    <property type="match status" value="1"/>
</dbReference>
<dbReference type="InterPro" id="IPR029044">
    <property type="entry name" value="Nucleotide-diphossugar_trans"/>
</dbReference>
<keyword evidence="1" id="KW-0808">Transferase</keyword>
<reference evidence="1 2" key="1">
    <citation type="submission" date="2017-01" db="EMBL/GenBank/DDBJ databases">
        <title>The cable genome- insights into the physiology and evolution of filamentous bacteria capable of sulfide oxidation via long distance electron transfer.</title>
        <authorList>
            <person name="Schreiber L."/>
            <person name="Bjerg J.T."/>
            <person name="Boggild A."/>
            <person name="Van De Vossenberg J."/>
            <person name="Meysman F."/>
            <person name="Nielsen L.P."/>
            <person name="Schramm A."/>
            <person name="Kjeldsen K.U."/>
        </authorList>
    </citation>
    <scope>NUCLEOTIDE SEQUENCE [LARGE SCALE GENOMIC DNA]</scope>
    <source>
        <strain evidence="1">MCF</strain>
    </source>
</reference>
<dbReference type="Proteomes" id="UP000287853">
    <property type="component" value="Unassembled WGS sequence"/>
</dbReference>
<evidence type="ECO:0000313" key="1">
    <source>
        <dbReference type="EMBL" id="RWX45991.1"/>
    </source>
</evidence>
<dbReference type="GO" id="GO:0016740">
    <property type="term" value="F:transferase activity"/>
    <property type="evidence" value="ECO:0007669"/>
    <property type="project" value="UniProtKB-KW"/>
</dbReference>
<evidence type="ECO:0000313" key="2">
    <source>
        <dbReference type="Proteomes" id="UP000287853"/>
    </source>
</evidence>
<protein>
    <submittedName>
        <fullName evidence="1">Glycosyltransferases involved in cell wall biogenesis</fullName>
    </submittedName>
</protein>
<dbReference type="AlphaFoldDB" id="A0A444IYL0"/>